<dbReference type="FunFam" id="3.30.300.30:FF:000037">
    <property type="entry name" value="acetoacetyl-CoA synthetase"/>
    <property type="match status" value="1"/>
</dbReference>
<evidence type="ECO:0000256" key="5">
    <source>
        <dbReference type="ARBA" id="ARBA00022490"/>
    </source>
</evidence>
<dbReference type="GO" id="GO:0030729">
    <property type="term" value="F:acetoacetate-CoA ligase activity"/>
    <property type="evidence" value="ECO:0007669"/>
    <property type="project" value="UniProtKB-EC"/>
</dbReference>
<organism evidence="11 12">
    <name type="scientific">Mandrillus leucophaeus</name>
    <name type="common">Drill</name>
    <name type="synonym">Papio leucophaeus</name>
    <dbReference type="NCBI Taxonomy" id="9568"/>
    <lineage>
        <taxon>Eukaryota</taxon>
        <taxon>Metazoa</taxon>
        <taxon>Chordata</taxon>
        <taxon>Craniata</taxon>
        <taxon>Vertebrata</taxon>
        <taxon>Euteleostomi</taxon>
        <taxon>Mammalia</taxon>
        <taxon>Eutheria</taxon>
        <taxon>Euarchontoglires</taxon>
        <taxon>Primates</taxon>
        <taxon>Haplorrhini</taxon>
        <taxon>Catarrhini</taxon>
        <taxon>Cercopithecidae</taxon>
        <taxon>Cercopithecinae</taxon>
        <taxon>Mandrillus</taxon>
    </lineage>
</organism>
<dbReference type="EC" id="6.2.1.16" evidence="3"/>
<accession>A0A2K6AIL5</accession>
<evidence type="ECO:0000256" key="1">
    <source>
        <dbReference type="ARBA" id="ARBA00004514"/>
    </source>
</evidence>
<evidence type="ECO:0000256" key="9">
    <source>
        <dbReference type="ARBA" id="ARBA00022840"/>
    </source>
</evidence>
<dbReference type="PANTHER" id="PTHR42921">
    <property type="entry name" value="ACETOACETYL-COA SYNTHETASE"/>
    <property type="match status" value="1"/>
</dbReference>
<keyword evidence="5" id="KW-0963">Cytoplasm</keyword>
<evidence type="ECO:0000256" key="3">
    <source>
        <dbReference type="ARBA" id="ARBA00012988"/>
    </source>
</evidence>
<dbReference type="GO" id="GO:0006631">
    <property type="term" value="P:fatty acid metabolic process"/>
    <property type="evidence" value="ECO:0007669"/>
    <property type="project" value="UniProtKB-KW"/>
</dbReference>
<dbReference type="GeneTree" id="ENSGT00940000156044"/>
<evidence type="ECO:0000313" key="12">
    <source>
        <dbReference type="Proteomes" id="UP000233140"/>
    </source>
</evidence>
<dbReference type="SUPFAM" id="SSF56801">
    <property type="entry name" value="Acetyl-CoA synthetase-like"/>
    <property type="match status" value="1"/>
</dbReference>
<sequence length="273" mass="30935">MGTDISCFVRQNFSLPVYKWEIQAQNLGMAMEAWNEEGDGSNGNKYRKAYFSKFPGIWAHSDCRINPKTGGIVMLGWSDSTLNPNRARFGGLEIYDVVDSFKEVEDSLCVPQYSKYGEERVILFLEMASGHAFQHDLVKRIHDTIHVGLSVRHVPSLILETKGIPYTLNGKKVEVAIKQIITGKAVEQRGAFSNPEALHLYWDIPELQGFGVRLAGTGRMETLSGLVQESLACRQAVLEDCWWELAPERRHLKREVVGAHASPRLGWRELQFW</sequence>
<name>A0A2K6AIL5_MANLE</name>
<dbReference type="PANTHER" id="PTHR42921:SF1">
    <property type="entry name" value="ACETOACETYL-COA SYNTHETASE"/>
    <property type="match status" value="1"/>
</dbReference>
<evidence type="ECO:0000256" key="2">
    <source>
        <dbReference type="ARBA" id="ARBA00006432"/>
    </source>
</evidence>
<evidence type="ECO:0000256" key="10">
    <source>
        <dbReference type="ARBA" id="ARBA00023098"/>
    </source>
</evidence>
<keyword evidence="8" id="KW-0276">Fatty acid metabolism</keyword>
<dbReference type="OMA" id="EALHLYW"/>
<evidence type="ECO:0000256" key="6">
    <source>
        <dbReference type="ARBA" id="ARBA00022598"/>
    </source>
</evidence>
<dbReference type="GO" id="GO:0032024">
    <property type="term" value="P:positive regulation of insulin secretion"/>
    <property type="evidence" value="ECO:0007669"/>
    <property type="project" value="TreeGrafter"/>
</dbReference>
<comment type="similarity">
    <text evidence="2">Belongs to the ATP-dependent AMP-binding enzyme family.</text>
</comment>
<comment type="subcellular location">
    <subcellularLocation>
        <location evidence="1">Cytoplasm</location>
        <location evidence="1">Cytosol</location>
    </subcellularLocation>
</comment>
<keyword evidence="6" id="KW-0436">Ligase</keyword>
<dbReference type="GO" id="GO:0005524">
    <property type="term" value="F:ATP binding"/>
    <property type="evidence" value="ECO:0007669"/>
    <property type="project" value="UniProtKB-KW"/>
</dbReference>
<keyword evidence="7" id="KW-0547">Nucleotide-binding</keyword>
<evidence type="ECO:0000256" key="7">
    <source>
        <dbReference type="ARBA" id="ARBA00022741"/>
    </source>
</evidence>
<dbReference type="Ensembl" id="ENSMLET00000063517.1">
    <property type="protein sequence ID" value="ENSMLEP00000039896.1"/>
    <property type="gene ID" value="ENSMLEG00000043968.1"/>
</dbReference>
<dbReference type="Gene3D" id="3.30.300.30">
    <property type="match status" value="1"/>
</dbReference>
<dbReference type="AlphaFoldDB" id="A0A2K6AIL5"/>
<dbReference type="GO" id="GO:0005829">
    <property type="term" value="C:cytosol"/>
    <property type="evidence" value="ECO:0007669"/>
    <property type="project" value="UniProtKB-SubCell"/>
</dbReference>
<dbReference type="STRING" id="9568.ENSMLEP00000039896"/>
<dbReference type="Proteomes" id="UP000233140">
    <property type="component" value="Unassembled WGS sequence"/>
</dbReference>
<dbReference type="InterPro" id="IPR045851">
    <property type="entry name" value="AMP-bd_C_sf"/>
</dbReference>
<keyword evidence="9" id="KW-0067">ATP-binding</keyword>
<reference evidence="11" key="2">
    <citation type="submission" date="2025-09" db="UniProtKB">
        <authorList>
            <consortium name="Ensembl"/>
        </authorList>
    </citation>
    <scope>IDENTIFICATION</scope>
</reference>
<evidence type="ECO:0000313" key="11">
    <source>
        <dbReference type="Ensembl" id="ENSMLEP00000039896.1"/>
    </source>
</evidence>
<evidence type="ECO:0000256" key="8">
    <source>
        <dbReference type="ARBA" id="ARBA00022832"/>
    </source>
</evidence>
<keyword evidence="10" id="KW-0443">Lipid metabolism</keyword>
<reference evidence="11" key="1">
    <citation type="submission" date="2025-08" db="UniProtKB">
        <authorList>
            <consortium name="Ensembl"/>
        </authorList>
    </citation>
    <scope>IDENTIFICATION</scope>
</reference>
<proteinExistence type="inferred from homology"/>
<keyword evidence="12" id="KW-1185">Reference proteome</keyword>
<protein>
    <recommendedName>
        <fullName evidence="4">Acetoacetyl-CoA synthetase</fullName>
        <ecNumber evidence="3">6.2.1.16</ecNumber>
    </recommendedName>
</protein>
<evidence type="ECO:0000256" key="4">
    <source>
        <dbReference type="ARBA" id="ARBA00015326"/>
    </source>
</evidence>